<dbReference type="AlphaFoldDB" id="A0A6J8AXN1"/>
<dbReference type="EMBL" id="CACVKT020002132">
    <property type="protein sequence ID" value="CAC5375237.1"/>
    <property type="molecule type" value="Genomic_DNA"/>
</dbReference>
<accession>A0A6J8AXN1</accession>
<gene>
    <name evidence="2" type="ORF">MCOR_12315</name>
</gene>
<name>A0A6J8AXN1_MYTCO</name>
<feature type="region of interest" description="Disordered" evidence="1">
    <location>
        <begin position="20"/>
        <end position="91"/>
    </location>
</feature>
<feature type="compositionally biased region" description="Polar residues" evidence="1">
    <location>
        <begin position="53"/>
        <end position="68"/>
    </location>
</feature>
<keyword evidence="3" id="KW-1185">Reference proteome</keyword>
<sequence length="225" mass="25226">MAGRVRYLDLVNIAERYPTPLHTSKRPKSDKQRSLDSYFKVARQAENEETGDVNENSAAINPAPNESVTEAEPALAYSENKPSTSSEILDHPSENPRYYEFVTIPYNDWKNALGEKRGRLALHSNSESHLKALEKSGLLLSVSDQTRPSIVQSISKAYSDKVEKNRAGLLSLIDNISGLVTSCTRLFSRIVEEDRTSEEPIKVLVPDWLTSFKLDKLPGMDKLHP</sequence>
<evidence type="ECO:0000256" key="1">
    <source>
        <dbReference type="SAM" id="MobiDB-lite"/>
    </source>
</evidence>
<dbReference type="Proteomes" id="UP000507470">
    <property type="component" value="Unassembled WGS sequence"/>
</dbReference>
<evidence type="ECO:0000313" key="3">
    <source>
        <dbReference type="Proteomes" id="UP000507470"/>
    </source>
</evidence>
<evidence type="ECO:0000313" key="2">
    <source>
        <dbReference type="EMBL" id="CAC5375237.1"/>
    </source>
</evidence>
<proteinExistence type="predicted"/>
<reference evidence="2 3" key="1">
    <citation type="submission" date="2020-06" db="EMBL/GenBank/DDBJ databases">
        <authorList>
            <person name="Li R."/>
            <person name="Bekaert M."/>
        </authorList>
    </citation>
    <scope>NUCLEOTIDE SEQUENCE [LARGE SCALE GENOMIC DNA]</scope>
    <source>
        <strain evidence="3">wild</strain>
    </source>
</reference>
<protein>
    <submittedName>
        <fullName evidence="2">Uncharacterized protein</fullName>
    </submittedName>
</protein>
<organism evidence="2 3">
    <name type="scientific">Mytilus coruscus</name>
    <name type="common">Sea mussel</name>
    <dbReference type="NCBI Taxonomy" id="42192"/>
    <lineage>
        <taxon>Eukaryota</taxon>
        <taxon>Metazoa</taxon>
        <taxon>Spiralia</taxon>
        <taxon>Lophotrochozoa</taxon>
        <taxon>Mollusca</taxon>
        <taxon>Bivalvia</taxon>
        <taxon>Autobranchia</taxon>
        <taxon>Pteriomorphia</taxon>
        <taxon>Mytilida</taxon>
        <taxon>Mytiloidea</taxon>
        <taxon>Mytilidae</taxon>
        <taxon>Mytilinae</taxon>
        <taxon>Mytilus</taxon>
    </lineage>
</organism>